<dbReference type="PANTHER" id="PTHR44196">
    <property type="entry name" value="DEHYDROGENASE/REDUCTASE SDR FAMILY MEMBER 7B"/>
    <property type="match status" value="1"/>
</dbReference>
<evidence type="ECO:0000313" key="7">
    <source>
        <dbReference type="Proteomes" id="UP000033740"/>
    </source>
</evidence>
<keyword evidence="4" id="KW-0812">Transmembrane</keyword>
<dbReference type="InterPro" id="IPR002347">
    <property type="entry name" value="SDR_fam"/>
</dbReference>
<dbReference type="InterPro" id="IPR036291">
    <property type="entry name" value="NAD(P)-bd_dom_sf"/>
</dbReference>
<dbReference type="EC" id="1.-.-.-" evidence="6"/>
<dbReference type="PRINTS" id="PR00081">
    <property type="entry name" value="GDHRDH"/>
</dbReference>
<sequence length="260" mass="26751">MNTSSSTPSLPLSGRIALVTGAGSGMGAAIAAHLAALGASVAALGRREDRLTALAASAAGSDAAGRILAVPADITSESEIDAAVARIHREFGVVDILVNSAGVMLPNPLADGRADEWGRMIDTNLTGLLRITRAVLPDLLQGAGGGPRDIVNISSIAAHVTFPDYAVYAATKAAVTTLSAMQRTEVARLGVRVTNIEPGLTQTELGTHIGNERLSAELTSMFDAIEAISADDIADLVDFVVTRPANVNLRQVVVLPTQQA</sequence>
<keyword evidence="7" id="KW-1185">Reference proteome</keyword>
<organism evidence="6 7">
    <name type="scientific">Microbacterium azadirachtae</name>
    <dbReference type="NCBI Taxonomy" id="582680"/>
    <lineage>
        <taxon>Bacteria</taxon>
        <taxon>Bacillati</taxon>
        <taxon>Actinomycetota</taxon>
        <taxon>Actinomycetes</taxon>
        <taxon>Micrococcales</taxon>
        <taxon>Microbacteriaceae</taxon>
        <taxon>Microbacterium</taxon>
    </lineage>
</organism>
<dbReference type="PROSITE" id="PS00061">
    <property type="entry name" value="ADH_SHORT"/>
    <property type="match status" value="1"/>
</dbReference>
<comment type="caution">
    <text evidence="6">The sequence shown here is derived from an EMBL/GenBank/DDBJ whole genome shotgun (WGS) entry which is preliminary data.</text>
</comment>
<feature type="domain" description="Ketoreductase" evidence="5">
    <location>
        <begin position="15"/>
        <end position="199"/>
    </location>
</feature>
<dbReference type="STRING" id="582680.RS86_00315"/>
<dbReference type="PRINTS" id="PR00080">
    <property type="entry name" value="SDRFAMILY"/>
</dbReference>
<feature type="transmembrane region" description="Helical" evidence="4">
    <location>
        <begin position="16"/>
        <end position="44"/>
    </location>
</feature>
<keyword evidence="4" id="KW-0472">Membrane</keyword>
<dbReference type="GO" id="GO:0016616">
    <property type="term" value="F:oxidoreductase activity, acting on the CH-OH group of donors, NAD or NADP as acceptor"/>
    <property type="evidence" value="ECO:0007669"/>
    <property type="project" value="UniProtKB-ARBA"/>
</dbReference>
<name>A0A0F0LY38_9MICO</name>
<dbReference type="InterPro" id="IPR020904">
    <property type="entry name" value="Sc_DH/Rdtase_CS"/>
</dbReference>
<keyword evidence="2 6" id="KW-0560">Oxidoreductase</keyword>
<evidence type="ECO:0000256" key="4">
    <source>
        <dbReference type="SAM" id="Phobius"/>
    </source>
</evidence>
<dbReference type="InterPro" id="IPR057326">
    <property type="entry name" value="KR_dom"/>
</dbReference>
<evidence type="ECO:0000256" key="2">
    <source>
        <dbReference type="ARBA" id="ARBA00023002"/>
    </source>
</evidence>
<evidence type="ECO:0000256" key="1">
    <source>
        <dbReference type="ARBA" id="ARBA00006484"/>
    </source>
</evidence>
<proteinExistence type="inferred from homology"/>
<dbReference type="PATRIC" id="fig|582680.6.peg.325"/>
<accession>A0A0F0LY38</accession>
<dbReference type="PANTHER" id="PTHR44196:SF1">
    <property type="entry name" value="DEHYDROGENASE_REDUCTASE SDR FAMILY MEMBER 7B"/>
    <property type="match status" value="1"/>
</dbReference>
<gene>
    <name evidence="6" type="ORF">RS86_00315</name>
</gene>
<dbReference type="RefSeq" id="WP_045270455.1">
    <property type="nucleotide sequence ID" value="NZ_JYIX01000020.1"/>
</dbReference>
<dbReference type="SMART" id="SM00822">
    <property type="entry name" value="PKS_KR"/>
    <property type="match status" value="1"/>
</dbReference>
<dbReference type="FunFam" id="3.40.50.720:FF:000047">
    <property type="entry name" value="NADP-dependent L-serine/L-allo-threonine dehydrogenase"/>
    <property type="match status" value="1"/>
</dbReference>
<evidence type="ECO:0000256" key="3">
    <source>
        <dbReference type="RuleBase" id="RU000363"/>
    </source>
</evidence>
<dbReference type="SUPFAM" id="SSF51735">
    <property type="entry name" value="NAD(P)-binding Rossmann-fold domains"/>
    <property type="match status" value="1"/>
</dbReference>
<dbReference type="Gene3D" id="3.40.50.720">
    <property type="entry name" value="NAD(P)-binding Rossmann-like Domain"/>
    <property type="match status" value="1"/>
</dbReference>
<dbReference type="AlphaFoldDB" id="A0A0F0LY38"/>
<dbReference type="Proteomes" id="UP000033740">
    <property type="component" value="Unassembled WGS sequence"/>
</dbReference>
<dbReference type="GO" id="GO:0016020">
    <property type="term" value="C:membrane"/>
    <property type="evidence" value="ECO:0007669"/>
    <property type="project" value="TreeGrafter"/>
</dbReference>
<dbReference type="EMBL" id="JYIX01000020">
    <property type="protein sequence ID" value="KJL36296.1"/>
    <property type="molecule type" value="Genomic_DNA"/>
</dbReference>
<reference evidence="6 7" key="1">
    <citation type="submission" date="2015-02" db="EMBL/GenBank/DDBJ databases">
        <title>Draft genome sequences of ten Microbacterium spp. with emphasis on heavy metal contaminated environments.</title>
        <authorList>
            <person name="Corretto E."/>
        </authorList>
    </citation>
    <scope>NUCLEOTIDE SEQUENCE [LARGE SCALE GENOMIC DNA]</scope>
    <source>
        <strain evidence="6 7">ARN176</strain>
    </source>
</reference>
<protein>
    <submittedName>
        <fullName evidence="6">Putative oxidoreductase</fullName>
        <ecNumber evidence="6">1.-.-.-</ecNumber>
    </submittedName>
</protein>
<evidence type="ECO:0000259" key="5">
    <source>
        <dbReference type="SMART" id="SM00822"/>
    </source>
</evidence>
<dbReference type="Pfam" id="PF00106">
    <property type="entry name" value="adh_short"/>
    <property type="match status" value="1"/>
</dbReference>
<comment type="similarity">
    <text evidence="1 3">Belongs to the short-chain dehydrogenases/reductases (SDR) family.</text>
</comment>
<evidence type="ECO:0000313" key="6">
    <source>
        <dbReference type="EMBL" id="KJL36296.1"/>
    </source>
</evidence>
<keyword evidence="4" id="KW-1133">Transmembrane helix</keyword>